<evidence type="ECO:0008006" key="7">
    <source>
        <dbReference type="Google" id="ProtNLM"/>
    </source>
</evidence>
<dbReference type="NCBIfam" id="TIGR00756">
    <property type="entry name" value="PPR"/>
    <property type="match status" value="5"/>
</dbReference>
<evidence type="ECO:0000256" key="1">
    <source>
        <dbReference type="ARBA" id="ARBA00022737"/>
    </source>
</evidence>
<name>A0ABC9GUX9_9POAL</name>
<evidence type="ECO:0000313" key="6">
    <source>
        <dbReference type="Proteomes" id="UP001497457"/>
    </source>
</evidence>
<keyword evidence="6" id="KW-1185">Reference proteome</keyword>
<feature type="repeat" description="PPR" evidence="3">
    <location>
        <begin position="310"/>
        <end position="344"/>
    </location>
</feature>
<sequence length="816" mass="90634">MALAMTSSSPQPPPPSHRRRRRPQPAAPTPNANAKPKPRAKALPLLSDVGVGRDPSAIKYYARVASNLAGAGRLRDFLLAAEGLRAAAGDDPSFAARISARLLSRGVAAAVRDRGLPHVLEFLRDAQRVRVPAAEMLDADAADAVAAACRMVLEERRMAEFVEVVEALARYGFYVQGIVNPMDVLKIFVKKHDPYMAIRYARIFPNSQLLLCNTMEAFGKRKELKSALTVFGALKGQLGGINMFACRSVIDICGHCGSSVQARIIFEGLLADKITPNTYVFNSLMNVNAHSLSYNLSVYKHMQNLGVAPDLTSYNILLKTCCNAREFNLAQEIYEEMKKKECDGLLKLDVFTYSTMMKVFADAKMWKMASNIKEDMQAGGVRLNLVTWSSLINAYANSGLVDRAIEILEEMIRDGCQPTAPCFNIILTACVKSCQYDRAFRLFSSWKKSGIKISLSPEQKRCLDGGAFTFCKEYPSNGSTTLVVPFRPTVTTYNILMKACGTNAERAKSVMNEMRRNGLCPDLISWSILMDIHGTSQNRDGAIQALRRMQRIGIRLNVSAYTVAIKACVANKDLKLALHLFDEMKAHQLKPNLVTYKTLLIARSNYGSLQEVQQCLAIYQEMRKAGYEANDYYLKELIVEWCEGVLSSGSDNRDFYNLDLQPKRKESFNLFLEKVATVLQKDVDQNQIVDVRGLSKVEARIVVLSVLRKIKEQYLLGTAVQDDVVIITGHEKTSRTEIETSAVDVEHAIVTVLTDDLGLEVLIGPGSHLPVLPNPKAPTKSRSNLQVPTKFTRPQGVIKIPVNSLNHWLKKKAARD</sequence>
<feature type="repeat" description="PPR" evidence="3">
    <location>
        <begin position="384"/>
        <end position="418"/>
    </location>
</feature>
<dbReference type="EMBL" id="CAXIPR030000169">
    <property type="protein sequence ID" value="CAM0145177.1"/>
    <property type="molecule type" value="Genomic_DNA"/>
</dbReference>
<dbReference type="Gene3D" id="1.25.40.10">
    <property type="entry name" value="Tetratricopeptide repeat domain"/>
    <property type="match status" value="3"/>
</dbReference>
<dbReference type="Pfam" id="PF13812">
    <property type="entry name" value="PPR_3"/>
    <property type="match status" value="2"/>
</dbReference>
<accession>A0ABC9GUX9</accession>
<dbReference type="AlphaFoldDB" id="A0ABC9GUX9"/>
<evidence type="ECO:0000256" key="3">
    <source>
        <dbReference type="PROSITE-ProRule" id="PRU00708"/>
    </source>
</evidence>
<feature type="repeat" description="PPR" evidence="3">
    <location>
        <begin position="419"/>
        <end position="453"/>
    </location>
</feature>
<feature type="repeat" description="PPR" evidence="3">
    <location>
        <begin position="349"/>
        <end position="383"/>
    </location>
</feature>
<dbReference type="Proteomes" id="UP001497457">
    <property type="component" value="Unassembled WGS sequence"/>
</dbReference>
<keyword evidence="1" id="KW-0677">Repeat</keyword>
<organism evidence="5 6">
    <name type="scientific">Urochloa decumbens</name>
    <dbReference type="NCBI Taxonomy" id="240449"/>
    <lineage>
        <taxon>Eukaryota</taxon>
        <taxon>Viridiplantae</taxon>
        <taxon>Streptophyta</taxon>
        <taxon>Embryophyta</taxon>
        <taxon>Tracheophyta</taxon>
        <taxon>Spermatophyta</taxon>
        <taxon>Magnoliopsida</taxon>
        <taxon>Liliopsida</taxon>
        <taxon>Poales</taxon>
        <taxon>Poaceae</taxon>
        <taxon>PACMAD clade</taxon>
        <taxon>Panicoideae</taxon>
        <taxon>Panicodae</taxon>
        <taxon>Paniceae</taxon>
        <taxon>Melinidinae</taxon>
        <taxon>Urochloa</taxon>
    </lineage>
</organism>
<dbReference type="PROSITE" id="PS51375">
    <property type="entry name" value="PPR"/>
    <property type="match status" value="5"/>
</dbReference>
<dbReference type="InterPro" id="IPR011990">
    <property type="entry name" value="TPR-like_helical_dom_sf"/>
</dbReference>
<dbReference type="InterPro" id="IPR002885">
    <property type="entry name" value="PPR_rpt"/>
</dbReference>
<evidence type="ECO:0000256" key="2">
    <source>
        <dbReference type="ARBA" id="ARBA00022946"/>
    </source>
</evidence>
<feature type="repeat" description="PPR" evidence="3">
    <location>
        <begin position="557"/>
        <end position="591"/>
    </location>
</feature>
<keyword evidence="2" id="KW-0809">Transit peptide</keyword>
<proteinExistence type="predicted"/>
<feature type="compositionally biased region" description="Low complexity" evidence="4">
    <location>
        <begin position="29"/>
        <end position="46"/>
    </location>
</feature>
<dbReference type="InterPro" id="IPR051222">
    <property type="entry name" value="PPR/CCM1_RNA-binding"/>
</dbReference>
<comment type="caution">
    <text evidence="5">The sequence shown here is derived from an EMBL/GenBank/DDBJ whole genome shotgun (WGS) entry which is preliminary data.</text>
</comment>
<feature type="region of interest" description="Disordered" evidence="4">
    <location>
        <begin position="1"/>
        <end position="46"/>
    </location>
</feature>
<dbReference type="PANTHER" id="PTHR47942">
    <property type="entry name" value="TETRATRICOPEPTIDE REPEAT (TPR)-LIKE SUPERFAMILY PROTEIN-RELATED"/>
    <property type="match status" value="1"/>
</dbReference>
<gene>
    <name evidence="5" type="ORF">URODEC1_LOCUS118939</name>
</gene>
<protein>
    <recommendedName>
        <fullName evidence="7">Pentacotripeptide-repeat region of PRORP domain-containing protein</fullName>
    </recommendedName>
</protein>
<evidence type="ECO:0000256" key="4">
    <source>
        <dbReference type="SAM" id="MobiDB-lite"/>
    </source>
</evidence>
<reference evidence="5" key="1">
    <citation type="submission" date="2024-10" db="EMBL/GenBank/DDBJ databases">
        <authorList>
            <person name="Ryan C."/>
        </authorList>
    </citation>
    <scope>NUCLEOTIDE SEQUENCE [LARGE SCALE GENOMIC DNA]</scope>
</reference>
<dbReference type="Pfam" id="PF13041">
    <property type="entry name" value="PPR_2"/>
    <property type="match status" value="1"/>
</dbReference>
<dbReference type="PANTHER" id="PTHR47942:SF50">
    <property type="entry name" value="OS03G0284900 PROTEIN"/>
    <property type="match status" value="1"/>
</dbReference>
<evidence type="ECO:0000313" key="5">
    <source>
        <dbReference type="EMBL" id="CAM0145177.1"/>
    </source>
</evidence>